<reference evidence="1" key="2">
    <citation type="submission" date="2023-12" db="EMBL/GenBank/DDBJ databases">
        <authorList>
            <person name="Sun Q."/>
            <person name="Inoue M."/>
        </authorList>
    </citation>
    <scope>NUCLEOTIDE SEQUENCE</scope>
    <source>
        <strain evidence="1">JCM 17590</strain>
    </source>
</reference>
<comment type="caution">
    <text evidence="1">The sequence shown here is derived from an EMBL/GenBank/DDBJ whole genome shotgun (WGS) entry which is preliminary data.</text>
</comment>
<evidence type="ECO:0000313" key="2">
    <source>
        <dbReference type="Proteomes" id="UP001415169"/>
    </source>
</evidence>
<sequence>MTRADSDEHYVLDLCDLVLGTPCSRQHRFDWLVGDPGRNGSCRRLPVDAYWPELGLVVEYREKQHNEAVAFFDKPERMTVSGVHRGAQRRLYDRRREQLIPQHGLRLVIITPTQLDARPNGRLRRSRDHDLEAIRAILGS</sequence>
<keyword evidence="2" id="KW-1185">Reference proteome</keyword>
<organism evidence="1 2">
    <name type="scientific">Gryllotalpicola daejeonensis</name>
    <dbReference type="NCBI Taxonomy" id="993087"/>
    <lineage>
        <taxon>Bacteria</taxon>
        <taxon>Bacillati</taxon>
        <taxon>Actinomycetota</taxon>
        <taxon>Actinomycetes</taxon>
        <taxon>Micrococcales</taxon>
        <taxon>Microbacteriaceae</taxon>
        <taxon>Gryllotalpicola</taxon>
    </lineage>
</organism>
<accession>A0ABP7ZCJ6</accession>
<evidence type="ECO:0000313" key="1">
    <source>
        <dbReference type="EMBL" id="GAA4153622.1"/>
    </source>
</evidence>
<dbReference type="EMBL" id="BAABBV010000001">
    <property type="protein sequence ID" value="GAA4153622.1"/>
    <property type="molecule type" value="Genomic_DNA"/>
</dbReference>
<name>A0ABP7ZCJ6_9MICO</name>
<proteinExistence type="predicted"/>
<gene>
    <name evidence="1" type="ORF">GCM10022286_00250</name>
</gene>
<dbReference type="Proteomes" id="UP001415169">
    <property type="component" value="Unassembled WGS sequence"/>
</dbReference>
<reference evidence="1" key="1">
    <citation type="journal article" date="2014" name="Int. J. Syst. Evol. Microbiol.">
        <title>Complete genome of a new Firmicutes species belonging to the dominant human colonic microbiota ('Ruminococcus bicirculans') reveals two chromosomes and a selective capacity to utilize plant glucans.</title>
        <authorList>
            <consortium name="NISC Comparative Sequencing Program"/>
            <person name="Wegmann U."/>
            <person name="Louis P."/>
            <person name="Goesmann A."/>
            <person name="Henrissat B."/>
            <person name="Duncan S.H."/>
            <person name="Flint H.J."/>
        </authorList>
    </citation>
    <scope>NUCLEOTIDE SEQUENCE</scope>
    <source>
        <strain evidence="1">JCM 17590</strain>
    </source>
</reference>
<protein>
    <submittedName>
        <fullName evidence="1">Uncharacterized protein</fullName>
    </submittedName>
</protein>
<dbReference type="RefSeq" id="WP_344789710.1">
    <property type="nucleotide sequence ID" value="NZ_BAABBV010000001.1"/>
</dbReference>